<dbReference type="InterPro" id="IPR007111">
    <property type="entry name" value="NACHT_NTPase"/>
</dbReference>
<dbReference type="Proteomes" id="UP000586305">
    <property type="component" value="Unassembled WGS sequence"/>
</dbReference>
<dbReference type="RefSeq" id="WP_171624971.1">
    <property type="nucleotide sequence ID" value="NZ_JABBPG010000002.1"/>
</dbReference>
<accession>A0A849VDW0</accession>
<feature type="transmembrane region" description="Helical" evidence="1">
    <location>
        <begin position="804"/>
        <end position="822"/>
    </location>
</feature>
<keyword evidence="1" id="KW-1133">Transmembrane helix</keyword>
<name>A0A849VDW0_9GAMM</name>
<dbReference type="Gene3D" id="3.40.50.300">
    <property type="entry name" value="P-loop containing nucleotide triphosphate hydrolases"/>
    <property type="match status" value="1"/>
</dbReference>
<dbReference type="EMBL" id="JABBPG010000002">
    <property type="protein sequence ID" value="NOU49881.1"/>
    <property type="molecule type" value="Genomic_DNA"/>
</dbReference>
<reference evidence="3 4" key="1">
    <citation type="submission" date="2020-04" db="EMBL/GenBank/DDBJ databases">
        <title>Pseudoalteromonas caenipelagi sp. nov., isolated from a tidal flat.</title>
        <authorList>
            <person name="Park S."/>
            <person name="Yoon J.-H."/>
        </authorList>
    </citation>
    <scope>NUCLEOTIDE SEQUENCE [LARGE SCALE GENOMIC DNA]</scope>
    <source>
        <strain evidence="3 4">JBTF-M23</strain>
    </source>
</reference>
<comment type="caution">
    <text evidence="3">The sequence shown here is derived from an EMBL/GenBank/DDBJ whole genome shotgun (WGS) entry which is preliminary data.</text>
</comment>
<evidence type="ECO:0000313" key="4">
    <source>
        <dbReference type="Proteomes" id="UP000586305"/>
    </source>
</evidence>
<dbReference type="AlphaFoldDB" id="A0A849VDW0"/>
<dbReference type="InterPro" id="IPR027417">
    <property type="entry name" value="P-loop_NTPase"/>
</dbReference>
<sequence>MRASKGRFALTALSSIITCFALGLTAMSSSLPNALASKASEALGFGPLNTSAPTLVVLILTLITMLLIYRFASKAVLNWDAKARLSEVNLSDYHLENSLFFLSVEKIKLIYKGKSDPIANEAVANWKDKEVDVPKALETKDLLRDMITSAIRELSLPDGGWRDEGQMWVGEILGVTQDANQPVIAFVFDAKPEQEHLAQRLSKIQAGNANLRSFRVYAMYQSRGEDKGVDETLVVDGIEVEILSSRKMILMGLDLHNYAREIIRTFRETCVGGTTATLENSFVDLNFKAKGSKSNSSALGAAIDKWLLSKSNIHLAITGEYGQGKSTALTKYCFDWAEQFLKTGNMGKRIPLLIELRGQSPSEAEPLGFISGWCARYRLQPQQVMNLIKSGDALIIFEGFDELRNAGRAYYRHQHFNALWRFAYPNTKLIFTGRPNFFLDEEEVNRTLRSQESRAMAGDVYTQVWELEKLTIEQIERACRSYDPQIRNGIINSINESDDFYDIVSRPSMLPVVATIWPQIEELKSRGIPLTGAELMERYIQAIFSRKEAELEADRVQRDAPVGSRYLVLPKQVRELLTICVAWRMSGLGLKNTIARSEITEMVKDCYDTLVTLCKSEGVSAQITEDIIEFERRHAEDKPVDRVDAITSEICTAGLLVKDVTGGGDNLRFPHKQFFEFLLAKAIAITSDPEKYSVAVMFDKCSSDVKVFPRLINEPNAVRYLSECIGPNFKQIVYTSDVASILLYLQQEVVINRVRQIGEFFRSKFRSQRSSTNALRWATYSLDGDFNEVHYELQAPRYKSPTDAGMIPFGLIFITALVSSNFEQYILDNMGPVYLVSVGMLLSSALALHAHFIFRISDNKHAVVMQFFRAHWSHAGQKPKDREQELHLVSKSLRKKDVVFPNEQITLPKSYSQFVYPAKDFGKAN</sequence>
<keyword evidence="1" id="KW-0812">Transmembrane</keyword>
<feature type="transmembrane region" description="Helical" evidence="1">
    <location>
        <begin position="52"/>
        <end position="72"/>
    </location>
</feature>
<organism evidence="3 4">
    <name type="scientific">Pseudoalteromonas caenipelagi</name>
    <dbReference type="NCBI Taxonomy" id="2726988"/>
    <lineage>
        <taxon>Bacteria</taxon>
        <taxon>Pseudomonadati</taxon>
        <taxon>Pseudomonadota</taxon>
        <taxon>Gammaproteobacteria</taxon>
        <taxon>Alteromonadales</taxon>
        <taxon>Pseudoalteromonadaceae</taxon>
        <taxon>Pseudoalteromonas</taxon>
    </lineage>
</organism>
<protein>
    <recommendedName>
        <fullName evidence="2">NACHT domain-containing protein</fullName>
    </recommendedName>
</protein>
<gene>
    <name evidence="3" type="ORF">HG263_04940</name>
</gene>
<dbReference type="Pfam" id="PF05729">
    <property type="entry name" value="NACHT"/>
    <property type="match status" value="1"/>
</dbReference>
<feature type="domain" description="NACHT" evidence="2">
    <location>
        <begin position="316"/>
        <end position="448"/>
    </location>
</feature>
<evidence type="ECO:0000259" key="2">
    <source>
        <dbReference type="Pfam" id="PF05729"/>
    </source>
</evidence>
<keyword evidence="4" id="KW-1185">Reference proteome</keyword>
<keyword evidence="1" id="KW-0472">Membrane</keyword>
<proteinExistence type="predicted"/>
<feature type="transmembrane region" description="Helical" evidence="1">
    <location>
        <begin position="834"/>
        <end position="854"/>
    </location>
</feature>
<evidence type="ECO:0000256" key="1">
    <source>
        <dbReference type="SAM" id="Phobius"/>
    </source>
</evidence>
<evidence type="ECO:0000313" key="3">
    <source>
        <dbReference type="EMBL" id="NOU49881.1"/>
    </source>
</evidence>